<keyword evidence="1" id="KW-0472">Membrane</keyword>
<evidence type="ECO:0000256" key="1">
    <source>
        <dbReference type="SAM" id="Phobius"/>
    </source>
</evidence>
<sequence>MDGRPSELFGVLTNVDSLVIPSLLVFHLYRFSFISWTCFFFFLIWIQNHKLYF</sequence>
<dbReference type="Proteomes" id="UP001295469">
    <property type="component" value="Chromosome A07"/>
</dbReference>
<accession>A0A816Z3R6</accession>
<dbReference type="EMBL" id="HG994361">
    <property type="protein sequence ID" value="CAF2184352.1"/>
    <property type="molecule type" value="Genomic_DNA"/>
</dbReference>
<dbReference type="AlphaFoldDB" id="A0A816Z3R6"/>
<protein>
    <submittedName>
        <fullName evidence="2">(rape) hypothetical protein</fullName>
    </submittedName>
</protein>
<keyword evidence="1" id="KW-1133">Transmembrane helix</keyword>
<gene>
    <name evidence="2" type="ORF">DARMORV10_A07P30880.1</name>
</gene>
<proteinExistence type="predicted"/>
<evidence type="ECO:0000313" key="2">
    <source>
        <dbReference type="EMBL" id="CAF2184352.1"/>
    </source>
</evidence>
<feature type="transmembrane region" description="Helical" evidence="1">
    <location>
        <begin position="20"/>
        <end position="46"/>
    </location>
</feature>
<organism evidence="2">
    <name type="scientific">Brassica napus</name>
    <name type="common">Rape</name>
    <dbReference type="NCBI Taxonomy" id="3708"/>
    <lineage>
        <taxon>Eukaryota</taxon>
        <taxon>Viridiplantae</taxon>
        <taxon>Streptophyta</taxon>
        <taxon>Embryophyta</taxon>
        <taxon>Tracheophyta</taxon>
        <taxon>Spermatophyta</taxon>
        <taxon>Magnoliopsida</taxon>
        <taxon>eudicotyledons</taxon>
        <taxon>Gunneridae</taxon>
        <taxon>Pentapetalae</taxon>
        <taxon>rosids</taxon>
        <taxon>malvids</taxon>
        <taxon>Brassicales</taxon>
        <taxon>Brassicaceae</taxon>
        <taxon>Brassiceae</taxon>
        <taxon>Brassica</taxon>
    </lineage>
</organism>
<keyword evidence="1" id="KW-0812">Transmembrane</keyword>
<reference evidence="2" key="1">
    <citation type="submission" date="2021-01" db="EMBL/GenBank/DDBJ databases">
        <authorList>
            <consortium name="Genoscope - CEA"/>
            <person name="William W."/>
        </authorList>
    </citation>
    <scope>NUCLEOTIDE SEQUENCE</scope>
</reference>
<name>A0A816Z3R6_BRANA</name>